<evidence type="ECO:0000256" key="1">
    <source>
        <dbReference type="ARBA" id="ARBA00011046"/>
    </source>
</evidence>
<dbReference type="AlphaFoldDB" id="A0A7T7CBY0"/>
<evidence type="ECO:0000256" key="4">
    <source>
        <dbReference type="ARBA" id="ARBA00023163"/>
    </source>
</evidence>
<evidence type="ECO:0000313" key="6">
    <source>
        <dbReference type="Proteomes" id="UP000595823"/>
    </source>
</evidence>
<dbReference type="Gene3D" id="1.10.4040.10">
    <property type="entry name" value="Penicillinase repressor domain"/>
    <property type="match status" value="1"/>
</dbReference>
<reference evidence="5 6" key="1">
    <citation type="submission" date="2020-06" db="EMBL/GenBank/DDBJ databases">
        <title>Genomic analysis of Salicibibacter sp. NKC5-3.</title>
        <authorList>
            <person name="Oh Y.J."/>
        </authorList>
    </citation>
    <scope>NUCLEOTIDE SEQUENCE [LARGE SCALE GENOMIC DNA]</scope>
    <source>
        <strain evidence="5 6">NKC5-3</strain>
    </source>
</reference>
<dbReference type="KEGG" id="scia:HUG15_12510"/>
<dbReference type="EMBL" id="CP054705">
    <property type="protein sequence ID" value="QQK76294.1"/>
    <property type="molecule type" value="Genomic_DNA"/>
</dbReference>
<protein>
    <submittedName>
        <fullName evidence="5">Penicillinase repressor BlaI</fullName>
    </submittedName>
</protein>
<organism evidence="5 6">
    <name type="scientific">Salicibibacter cibarius</name>
    <dbReference type="NCBI Taxonomy" id="2743000"/>
    <lineage>
        <taxon>Bacteria</taxon>
        <taxon>Bacillati</taxon>
        <taxon>Bacillota</taxon>
        <taxon>Bacilli</taxon>
        <taxon>Bacillales</taxon>
        <taxon>Bacillaceae</taxon>
        <taxon>Salicibibacter</taxon>
    </lineage>
</organism>
<keyword evidence="4" id="KW-0804">Transcription</keyword>
<keyword evidence="3" id="KW-0238">DNA-binding</keyword>
<dbReference type="Proteomes" id="UP000595823">
    <property type="component" value="Chromosome"/>
</dbReference>
<evidence type="ECO:0000313" key="5">
    <source>
        <dbReference type="EMBL" id="QQK76294.1"/>
    </source>
</evidence>
<dbReference type="Pfam" id="PF03965">
    <property type="entry name" value="Penicillinase_R"/>
    <property type="match status" value="1"/>
</dbReference>
<dbReference type="InterPro" id="IPR036388">
    <property type="entry name" value="WH-like_DNA-bd_sf"/>
</dbReference>
<dbReference type="PIRSF" id="PIRSF019455">
    <property type="entry name" value="CopR_AtkY"/>
    <property type="match status" value="1"/>
</dbReference>
<dbReference type="SUPFAM" id="SSF46785">
    <property type="entry name" value="Winged helix' DNA-binding domain"/>
    <property type="match status" value="1"/>
</dbReference>
<dbReference type="InterPro" id="IPR036390">
    <property type="entry name" value="WH_DNA-bd_sf"/>
</dbReference>
<comment type="similarity">
    <text evidence="1">Belongs to the BlaI transcriptional regulatory family.</text>
</comment>
<dbReference type="GO" id="GO:0045892">
    <property type="term" value="P:negative regulation of DNA-templated transcription"/>
    <property type="evidence" value="ECO:0007669"/>
    <property type="project" value="InterPro"/>
</dbReference>
<sequence>MTREVPSISQAEWEVMKVLWGKSPQTANAVISSMREQTEWSPKTIRTLLDRLTQKEVIDVNKEKKVYTFSPLYSEDECQRAEAQSLIKKIRGGTMKSALIQFIEDDSFSEKEIEELRSILDKKNK</sequence>
<dbReference type="InterPro" id="IPR005650">
    <property type="entry name" value="BlaI_family"/>
</dbReference>
<evidence type="ECO:0000256" key="2">
    <source>
        <dbReference type="ARBA" id="ARBA00023015"/>
    </source>
</evidence>
<dbReference type="RefSeq" id="WP_200123427.1">
    <property type="nucleotide sequence ID" value="NZ_CP054705.1"/>
</dbReference>
<name>A0A7T7CBY0_9BACI</name>
<proteinExistence type="inferred from homology"/>
<keyword evidence="2" id="KW-0805">Transcription regulation</keyword>
<accession>A0A7T7CBY0</accession>
<dbReference type="GO" id="GO:0003677">
    <property type="term" value="F:DNA binding"/>
    <property type="evidence" value="ECO:0007669"/>
    <property type="project" value="UniProtKB-KW"/>
</dbReference>
<dbReference type="Gene3D" id="1.10.10.10">
    <property type="entry name" value="Winged helix-like DNA-binding domain superfamily/Winged helix DNA-binding domain"/>
    <property type="match status" value="1"/>
</dbReference>
<evidence type="ECO:0000256" key="3">
    <source>
        <dbReference type="ARBA" id="ARBA00023125"/>
    </source>
</evidence>
<keyword evidence="6" id="KW-1185">Reference proteome</keyword>
<gene>
    <name evidence="5" type="primary">blaI</name>
    <name evidence="5" type="ORF">HUG15_12510</name>
</gene>
<dbReference type="NCBIfam" id="NF012168">
    <property type="entry name" value="BlaI_of_BCL"/>
    <property type="match status" value="1"/>
</dbReference>